<gene>
    <name evidence="7" type="ORF">BOKJ2_LOCUS11904</name>
</gene>
<sequence>MVLETAWEIIKFGYGLPFWFIYLKVVQILRKHHDRDFNTVFYRIVYYTGVSDCIGFWANTLINHWNTTPILTDLYATYMTKETRLISPLYMMTYYTLYISEFSGFLLALNRLSALCYPTKSEKFWRQHFNKILFLYITVPLSVCIHLLFYPIELECPSYRNCYFDAVEMFKLPGRMRVRSALFSITCSVLTLILNSFSIFILAVYRKHDKEMQAQRKLQRYTVCVFIVILVLSLEQVAYVYKGLTDTKNPFIVIFISTYAHLYNAALLMSGVLLLFTSTKIRRYFFRRQPRIKTLIVAIFKGKSSGKQTVVCVTTIPHSAISRIQSSY</sequence>
<proteinExistence type="inferred from homology"/>
<dbReference type="PANTHER" id="PTHR31552:SF8">
    <property type="entry name" value="SERPENTINE RECEPTOR CLASS GAMMA"/>
    <property type="match status" value="1"/>
</dbReference>
<dbReference type="PANTHER" id="PTHR31552">
    <property type="entry name" value="SERPENTINE RECEPTOR CLASS GAMMA"/>
    <property type="match status" value="1"/>
</dbReference>
<keyword evidence="8" id="KW-1185">Reference proteome</keyword>
<dbReference type="Proteomes" id="UP000783686">
    <property type="component" value="Unassembled WGS sequence"/>
</dbReference>
<organism evidence="7 8">
    <name type="scientific">Bursaphelenchus okinawaensis</name>
    <dbReference type="NCBI Taxonomy" id="465554"/>
    <lineage>
        <taxon>Eukaryota</taxon>
        <taxon>Metazoa</taxon>
        <taxon>Ecdysozoa</taxon>
        <taxon>Nematoda</taxon>
        <taxon>Chromadorea</taxon>
        <taxon>Rhabditida</taxon>
        <taxon>Tylenchina</taxon>
        <taxon>Tylenchomorpha</taxon>
        <taxon>Aphelenchoidea</taxon>
        <taxon>Aphelenchoididae</taxon>
        <taxon>Bursaphelenchus</taxon>
    </lineage>
</organism>
<protein>
    <recommendedName>
        <fullName evidence="6">Serpentine receptor class gamma</fullName>
    </recommendedName>
</protein>
<dbReference type="SUPFAM" id="SSF81321">
    <property type="entry name" value="Family A G protein-coupled receptor-like"/>
    <property type="match status" value="1"/>
</dbReference>
<dbReference type="EMBL" id="CAJFCW020000005">
    <property type="protein sequence ID" value="CAG9121741.1"/>
    <property type="molecule type" value="Genomic_DNA"/>
</dbReference>
<evidence type="ECO:0000256" key="5">
    <source>
        <dbReference type="ARBA" id="ARBA00023136"/>
    </source>
</evidence>
<comment type="similarity">
    <text evidence="2 6">Belongs to the nematode receptor-like protein srg family.</text>
</comment>
<feature type="transmembrane region" description="Helical" evidence="6">
    <location>
        <begin position="44"/>
        <end position="65"/>
    </location>
</feature>
<keyword evidence="5 6" id="KW-0472">Membrane</keyword>
<keyword evidence="3 6" id="KW-0812">Transmembrane</keyword>
<dbReference type="EMBL" id="CAJFDH010000005">
    <property type="protein sequence ID" value="CAD5226091.1"/>
    <property type="molecule type" value="Genomic_DNA"/>
</dbReference>
<evidence type="ECO:0000256" key="2">
    <source>
        <dbReference type="ARBA" id="ARBA00005692"/>
    </source>
</evidence>
<name>A0A811LEV1_9BILA</name>
<dbReference type="Proteomes" id="UP000614601">
    <property type="component" value="Unassembled WGS sequence"/>
</dbReference>
<comment type="subcellular location">
    <subcellularLocation>
        <location evidence="1">Membrane</location>
        <topology evidence="1">Multi-pass membrane protein</topology>
    </subcellularLocation>
</comment>
<evidence type="ECO:0000313" key="7">
    <source>
        <dbReference type="EMBL" id="CAD5226091.1"/>
    </source>
</evidence>
<dbReference type="InterPro" id="IPR000609">
    <property type="entry name" value="7TM_GPCR_serpentine_rcpt_Srg"/>
</dbReference>
<feature type="transmembrane region" description="Helical" evidence="6">
    <location>
        <begin position="218"/>
        <end position="239"/>
    </location>
</feature>
<dbReference type="GO" id="GO:0016020">
    <property type="term" value="C:membrane"/>
    <property type="evidence" value="ECO:0007669"/>
    <property type="project" value="UniProtKB-SubCell"/>
</dbReference>
<evidence type="ECO:0000256" key="4">
    <source>
        <dbReference type="ARBA" id="ARBA00022989"/>
    </source>
</evidence>
<dbReference type="OrthoDB" id="10452554at2759"/>
<feature type="transmembrane region" description="Helical" evidence="6">
    <location>
        <begin position="251"/>
        <end position="277"/>
    </location>
</feature>
<comment type="caution">
    <text evidence="7">The sequence shown here is derived from an EMBL/GenBank/DDBJ whole genome shotgun (WGS) entry which is preliminary data.</text>
</comment>
<dbReference type="Gene3D" id="1.20.1070.10">
    <property type="entry name" value="Rhodopsin 7-helix transmembrane proteins"/>
    <property type="match status" value="1"/>
</dbReference>
<dbReference type="AlphaFoldDB" id="A0A811LEV1"/>
<keyword evidence="4 6" id="KW-1133">Transmembrane helix</keyword>
<feature type="transmembrane region" description="Helical" evidence="6">
    <location>
        <begin position="181"/>
        <end position="206"/>
    </location>
</feature>
<evidence type="ECO:0000256" key="1">
    <source>
        <dbReference type="ARBA" id="ARBA00004141"/>
    </source>
</evidence>
<accession>A0A811LEV1</accession>
<evidence type="ECO:0000313" key="8">
    <source>
        <dbReference type="Proteomes" id="UP000614601"/>
    </source>
</evidence>
<feature type="transmembrane region" description="Helical" evidence="6">
    <location>
        <begin position="133"/>
        <end position="152"/>
    </location>
</feature>
<feature type="transmembrane region" description="Helical" evidence="6">
    <location>
        <begin position="85"/>
        <end position="112"/>
    </location>
</feature>
<dbReference type="GO" id="GO:0004888">
    <property type="term" value="F:transmembrane signaling receptor activity"/>
    <property type="evidence" value="ECO:0007669"/>
    <property type="project" value="InterPro"/>
</dbReference>
<dbReference type="Pfam" id="PF02118">
    <property type="entry name" value="Srg"/>
    <property type="match status" value="1"/>
</dbReference>
<dbReference type="GO" id="GO:0007606">
    <property type="term" value="P:sensory perception of chemical stimulus"/>
    <property type="evidence" value="ECO:0007669"/>
    <property type="project" value="UniProtKB-UniRule"/>
</dbReference>
<evidence type="ECO:0000256" key="3">
    <source>
        <dbReference type="ARBA" id="ARBA00022692"/>
    </source>
</evidence>
<reference evidence="7" key="1">
    <citation type="submission" date="2020-09" db="EMBL/GenBank/DDBJ databases">
        <authorList>
            <person name="Kikuchi T."/>
        </authorList>
    </citation>
    <scope>NUCLEOTIDE SEQUENCE</scope>
    <source>
        <strain evidence="7">SH1</strain>
    </source>
</reference>
<evidence type="ECO:0000256" key="6">
    <source>
        <dbReference type="RuleBase" id="RU280813"/>
    </source>
</evidence>
<feature type="transmembrane region" description="Helical" evidence="6">
    <location>
        <begin position="6"/>
        <end position="23"/>
    </location>
</feature>